<feature type="compositionally biased region" description="Pro residues" evidence="6">
    <location>
        <begin position="30"/>
        <end position="46"/>
    </location>
</feature>
<protein>
    <submittedName>
        <fullName evidence="8">MFS transporter</fullName>
    </submittedName>
</protein>
<feature type="transmembrane region" description="Helical" evidence="7">
    <location>
        <begin position="316"/>
        <end position="337"/>
    </location>
</feature>
<organism evidence="8 9">
    <name type="scientific">Klenkia sesuvii</name>
    <dbReference type="NCBI Taxonomy" id="3103137"/>
    <lineage>
        <taxon>Bacteria</taxon>
        <taxon>Bacillati</taxon>
        <taxon>Actinomycetota</taxon>
        <taxon>Actinomycetes</taxon>
        <taxon>Geodermatophilales</taxon>
        <taxon>Geodermatophilaceae</taxon>
        <taxon>Klenkia</taxon>
    </lineage>
</organism>
<dbReference type="InterPro" id="IPR011701">
    <property type="entry name" value="MFS"/>
</dbReference>
<feature type="transmembrane region" description="Helical" evidence="7">
    <location>
        <begin position="162"/>
        <end position="180"/>
    </location>
</feature>
<keyword evidence="4 7" id="KW-1133">Transmembrane helix</keyword>
<feature type="transmembrane region" description="Helical" evidence="7">
    <location>
        <begin position="343"/>
        <end position="364"/>
    </location>
</feature>
<evidence type="ECO:0000313" key="9">
    <source>
        <dbReference type="Proteomes" id="UP001361570"/>
    </source>
</evidence>
<feature type="transmembrane region" description="Helical" evidence="7">
    <location>
        <begin position="400"/>
        <end position="422"/>
    </location>
</feature>
<dbReference type="SUPFAM" id="SSF103473">
    <property type="entry name" value="MFS general substrate transporter"/>
    <property type="match status" value="1"/>
</dbReference>
<evidence type="ECO:0000256" key="6">
    <source>
        <dbReference type="SAM" id="MobiDB-lite"/>
    </source>
</evidence>
<comment type="caution">
    <text evidence="8">The sequence shown here is derived from an EMBL/GenBank/DDBJ whole genome shotgun (WGS) entry which is preliminary data.</text>
</comment>
<evidence type="ECO:0000313" key="8">
    <source>
        <dbReference type="EMBL" id="MEI4273001.1"/>
    </source>
</evidence>
<dbReference type="Pfam" id="PF07690">
    <property type="entry name" value="MFS_1"/>
    <property type="match status" value="1"/>
</dbReference>
<gene>
    <name evidence="8" type="ORF">TEK04_14835</name>
</gene>
<feature type="transmembrane region" description="Helical" evidence="7">
    <location>
        <begin position="228"/>
        <end position="247"/>
    </location>
</feature>
<evidence type="ECO:0000256" key="2">
    <source>
        <dbReference type="ARBA" id="ARBA00022475"/>
    </source>
</evidence>
<comment type="subcellular location">
    <subcellularLocation>
        <location evidence="1">Cell membrane</location>
        <topology evidence="1">Multi-pass membrane protein</topology>
    </subcellularLocation>
</comment>
<sequence length="498" mass="49894">MQTRPMPQAASAPPGDDSPTVAAPAAGDPPRTPPPAPPPAPPPVTPVAPVLGARPQRITVTRVAARRSRDLTVAAVRRVNAASRADGAGDSGLAHVLWVNALHTAGDAMIAVSLAGTLFFAAPADAQRGNVALYLLVTMAPFAVLAPLLGPLLDRLQRGRRWAIAASLAGRAALALVMAANFDGLWLYPAALGVLVLSKALNVLRAAVIPRVVPPAMSLTSANARTSVFGLVTAGVFGGVGAGIAAVAGFPPLLWAIAVVFGAAAVLALRLPRHVDVPVGEEASDLLTTTMEIPVPGRSGRPRVARSVVEALRNAALLRVLGGFLTIYAAFLVQAAVPGGWARTLALGGIAAAAGAGSFLGTAIGSRLHRAAPDSLVLWSTVAAVATSAVAAGFPSLPVIALTAGVAALSAGLGKVSLDAIIQRDVPGAQHASAFARSETLLQLAWVVGGGLGIALPAGSPALAFGVVAGVLVVATGLLAWVGHRGPDRDPAEGRGST</sequence>
<feature type="transmembrane region" description="Helical" evidence="7">
    <location>
        <begin position="376"/>
        <end position="394"/>
    </location>
</feature>
<evidence type="ECO:0000256" key="1">
    <source>
        <dbReference type="ARBA" id="ARBA00004651"/>
    </source>
</evidence>
<feature type="transmembrane region" description="Helical" evidence="7">
    <location>
        <begin position="131"/>
        <end position="150"/>
    </location>
</feature>
<evidence type="ECO:0000256" key="4">
    <source>
        <dbReference type="ARBA" id="ARBA00022989"/>
    </source>
</evidence>
<dbReference type="InterPro" id="IPR036259">
    <property type="entry name" value="MFS_trans_sf"/>
</dbReference>
<keyword evidence="9" id="KW-1185">Reference proteome</keyword>
<dbReference type="Gene3D" id="1.20.1250.20">
    <property type="entry name" value="MFS general substrate transporter like domains"/>
    <property type="match status" value="1"/>
</dbReference>
<dbReference type="RefSeq" id="WP_336405126.1">
    <property type="nucleotide sequence ID" value="NZ_JBAPLU010000016.1"/>
</dbReference>
<proteinExistence type="predicted"/>
<dbReference type="Proteomes" id="UP001361570">
    <property type="component" value="Unassembled WGS sequence"/>
</dbReference>
<evidence type="ECO:0000256" key="5">
    <source>
        <dbReference type="ARBA" id="ARBA00023136"/>
    </source>
</evidence>
<keyword evidence="2" id="KW-1003">Cell membrane</keyword>
<keyword evidence="3 7" id="KW-0812">Transmembrane</keyword>
<dbReference type="PANTHER" id="PTHR23513">
    <property type="entry name" value="INTEGRAL MEMBRANE EFFLUX PROTEIN-RELATED"/>
    <property type="match status" value="1"/>
</dbReference>
<feature type="transmembrane region" description="Helical" evidence="7">
    <location>
        <begin position="434"/>
        <end position="456"/>
    </location>
</feature>
<name>A0ABU8DWZ4_9ACTN</name>
<keyword evidence="5 7" id="KW-0472">Membrane</keyword>
<evidence type="ECO:0000256" key="7">
    <source>
        <dbReference type="SAM" id="Phobius"/>
    </source>
</evidence>
<dbReference type="PANTHER" id="PTHR23513:SF18">
    <property type="entry name" value="INTEGRAL MEMBRANE PROTEIN"/>
    <property type="match status" value="1"/>
</dbReference>
<accession>A0ABU8DWZ4</accession>
<reference evidence="8 9" key="1">
    <citation type="submission" date="2024-03" db="EMBL/GenBank/DDBJ databases">
        <title>Draft genome sequence of Klenkia sp. LSe6-5.</title>
        <authorList>
            <person name="Duangmal K."/>
            <person name="Chantavorakit T."/>
        </authorList>
    </citation>
    <scope>NUCLEOTIDE SEQUENCE [LARGE SCALE GENOMIC DNA]</scope>
    <source>
        <strain evidence="8 9">LSe6-5</strain>
    </source>
</reference>
<feature type="region of interest" description="Disordered" evidence="6">
    <location>
        <begin position="1"/>
        <end position="52"/>
    </location>
</feature>
<evidence type="ECO:0000256" key="3">
    <source>
        <dbReference type="ARBA" id="ARBA00022692"/>
    </source>
</evidence>
<dbReference type="EMBL" id="JBAPLU010000016">
    <property type="protein sequence ID" value="MEI4273001.1"/>
    <property type="molecule type" value="Genomic_DNA"/>
</dbReference>
<feature type="transmembrane region" description="Helical" evidence="7">
    <location>
        <begin position="186"/>
        <end position="208"/>
    </location>
</feature>
<feature type="transmembrane region" description="Helical" evidence="7">
    <location>
        <begin position="462"/>
        <end position="482"/>
    </location>
</feature>
<feature type="transmembrane region" description="Helical" evidence="7">
    <location>
        <begin position="253"/>
        <end position="271"/>
    </location>
</feature>